<dbReference type="InterPro" id="IPR009057">
    <property type="entry name" value="Homeodomain-like_sf"/>
</dbReference>
<evidence type="ECO:0000313" key="6">
    <source>
        <dbReference type="EMBL" id="KAH7029291.1"/>
    </source>
</evidence>
<dbReference type="GeneID" id="70179601"/>
<dbReference type="PANTHER" id="PTHR46380">
    <property type="entry name" value="CYCLIN-D-BINDING MYB-LIKE TRANSCRIPTION FACTOR 1"/>
    <property type="match status" value="1"/>
</dbReference>
<keyword evidence="2" id="KW-0238">DNA-binding</keyword>
<feature type="domain" description="HTH myb-type" evidence="5">
    <location>
        <begin position="47"/>
        <end position="100"/>
    </location>
</feature>
<dbReference type="Pfam" id="PF13921">
    <property type="entry name" value="Myb_DNA-bind_6"/>
    <property type="match status" value="1"/>
</dbReference>
<feature type="domain" description="Myb-like" evidence="4">
    <location>
        <begin position="99"/>
        <end position="167"/>
    </location>
</feature>
<dbReference type="OrthoDB" id="39591at2759"/>
<dbReference type="PROSITE" id="PS51294">
    <property type="entry name" value="HTH_MYB"/>
    <property type="match status" value="1"/>
</dbReference>
<organism evidence="6 7">
    <name type="scientific">Microdochium trichocladiopsis</name>
    <dbReference type="NCBI Taxonomy" id="1682393"/>
    <lineage>
        <taxon>Eukaryota</taxon>
        <taxon>Fungi</taxon>
        <taxon>Dikarya</taxon>
        <taxon>Ascomycota</taxon>
        <taxon>Pezizomycotina</taxon>
        <taxon>Sordariomycetes</taxon>
        <taxon>Xylariomycetidae</taxon>
        <taxon>Xylariales</taxon>
        <taxon>Microdochiaceae</taxon>
        <taxon>Microdochium</taxon>
    </lineage>
</organism>
<gene>
    <name evidence="6" type="ORF">B0I36DRAFT_244375</name>
</gene>
<evidence type="ECO:0000256" key="1">
    <source>
        <dbReference type="ARBA" id="ARBA00004123"/>
    </source>
</evidence>
<dbReference type="EMBL" id="JAGTJQ010000006">
    <property type="protein sequence ID" value="KAH7029291.1"/>
    <property type="molecule type" value="Genomic_DNA"/>
</dbReference>
<dbReference type="SUPFAM" id="SSF46689">
    <property type="entry name" value="Homeodomain-like"/>
    <property type="match status" value="1"/>
</dbReference>
<dbReference type="InterPro" id="IPR051651">
    <property type="entry name" value="DMTF1_DNA-bind_reg"/>
</dbReference>
<protein>
    <recommendedName>
        <fullName evidence="8">Myb-like domain-containing protein</fullName>
    </recommendedName>
</protein>
<feature type="non-terminal residue" evidence="6">
    <location>
        <position position="167"/>
    </location>
</feature>
<evidence type="ECO:0000259" key="4">
    <source>
        <dbReference type="PROSITE" id="PS50090"/>
    </source>
</evidence>
<dbReference type="Gene3D" id="1.10.10.60">
    <property type="entry name" value="Homeodomain-like"/>
    <property type="match status" value="2"/>
</dbReference>
<name>A0A9P9BSY4_9PEZI</name>
<keyword evidence="3" id="KW-0539">Nucleus</keyword>
<comment type="subcellular location">
    <subcellularLocation>
        <location evidence="1">Nucleus</location>
    </subcellularLocation>
</comment>
<dbReference type="GO" id="GO:0003700">
    <property type="term" value="F:DNA-binding transcription factor activity"/>
    <property type="evidence" value="ECO:0007669"/>
    <property type="project" value="TreeGrafter"/>
</dbReference>
<reference evidence="6" key="1">
    <citation type="journal article" date="2021" name="Nat. Commun.">
        <title>Genetic determinants of endophytism in the Arabidopsis root mycobiome.</title>
        <authorList>
            <person name="Mesny F."/>
            <person name="Miyauchi S."/>
            <person name="Thiergart T."/>
            <person name="Pickel B."/>
            <person name="Atanasova L."/>
            <person name="Karlsson M."/>
            <person name="Huettel B."/>
            <person name="Barry K.W."/>
            <person name="Haridas S."/>
            <person name="Chen C."/>
            <person name="Bauer D."/>
            <person name="Andreopoulos W."/>
            <person name="Pangilinan J."/>
            <person name="LaButti K."/>
            <person name="Riley R."/>
            <person name="Lipzen A."/>
            <person name="Clum A."/>
            <person name="Drula E."/>
            <person name="Henrissat B."/>
            <person name="Kohler A."/>
            <person name="Grigoriev I.V."/>
            <person name="Martin F.M."/>
            <person name="Hacquard S."/>
        </authorList>
    </citation>
    <scope>NUCLEOTIDE SEQUENCE</scope>
    <source>
        <strain evidence="6">MPI-CAGE-CH-0230</strain>
    </source>
</reference>
<proteinExistence type="predicted"/>
<evidence type="ECO:0000256" key="2">
    <source>
        <dbReference type="ARBA" id="ARBA00023125"/>
    </source>
</evidence>
<dbReference type="GO" id="GO:0005634">
    <property type="term" value="C:nucleus"/>
    <property type="evidence" value="ECO:0007669"/>
    <property type="project" value="UniProtKB-SubCell"/>
</dbReference>
<keyword evidence="7" id="KW-1185">Reference proteome</keyword>
<feature type="domain" description="Myb-like" evidence="4">
    <location>
        <begin position="47"/>
        <end position="96"/>
    </location>
</feature>
<dbReference type="InterPro" id="IPR017930">
    <property type="entry name" value="Myb_dom"/>
</dbReference>
<dbReference type="GO" id="GO:0000976">
    <property type="term" value="F:transcription cis-regulatory region binding"/>
    <property type="evidence" value="ECO:0007669"/>
    <property type="project" value="TreeGrafter"/>
</dbReference>
<dbReference type="InterPro" id="IPR001005">
    <property type="entry name" value="SANT/Myb"/>
</dbReference>
<accession>A0A9P9BSY4</accession>
<dbReference type="PANTHER" id="PTHR46380:SF2">
    <property type="entry name" value="CYCLIN-D-BINDING MYB-LIKE TRANSCRIPTION FACTOR 1"/>
    <property type="match status" value="1"/>
</dbReference>
<evidence type="ECO:0000259" key="5">
    <source>
        <dbReference type="PROSITE" id="PS51294"/>
    </source>
</evidence>
<comment type="caution">
    <text evidence="6">The sequence shown here is derived from an EMBL/GenBank/DDBJ whole genome shotgun (WGS) entry which is preliminary data.</text>
</comment>
<evidence type="ECO:0000256" key="3">
    <source>
        <dbReference type="ARBA" id="ARBA00023242"/>
    </source>
</evidence>
<dbReference type="PROSITE" id="PS50090">
    <property type="entry name" value="MYB_LIKE"/>
    <property type="match status" value="2"/>
</dbReference>
<evidence type="ECO:0000313" key="7">
    <source>
        <dbReference type="Proteomes" id="UP000756346"/>
    </source>
</evidence>
<dbReference type="RefSeq" id="XP_046011579.1">
    <property type="nucleotide sequence ID" value="XM_046150055.1"/>
</dbReference>
<evidence type="ECO:0008006" key="8">
    <source>
        <dbReference type="Google" id="ProtNLM"/>
    </source>
</evidence>
<sequence length="167" mass="19924">MSQFEINAFIHGNPKDVNSSEFWNRVISTCPNRRRQKVINQCRRKFHNFVARGTWTPEQHDELSKMWEMHGNKYTLIGSLINRHPEDVRDRIRNYVVCGDNRRKDAWSQEEEDRLANIVAEAIDTIRRMREKGESNSAATDEELVDWQMVSEKMDRTRSRLQCITKW</sequence>
<dbReference type="AlphaFoldDB" id="A0A9P9BSY4"/>
<dbReference type="SMART" id="SM00717">
    <property type="entry name" value="SANT"/>
    <property type="match status" value="2"/>
</dbReference>
<dbReference type="Proteomes" id="UP000756346">
    <property type="component" value="Unassembled WGS sequence"/>
</dbReference>